<dbReference type="RefSeq" id="WP_357804367.1">
    <property type="nucleotide sequence ID" value="NZ_JBEYBM010000008.1"/>
</dbReference>
<gene>
    <name evidence="1" type="ORF">ABZ507_20455</name>
</gene>
<name>A0ABV2XE81_9NOCA</name>
<comment type="caution">
    <text evidence="1">The sequence shown here is derived from an EMBL/GenBank/DDBJ whole genome shotgun (WGS) entry which is preliminary data.</text>
</comment>
<organism evidence="1 2">
    <name type="scientific">Nocardia niwae</name>
    <dbReference type="NCBI Taxonomy" id="626084"/>
    <lineage>
        <taxon>Bacteria</taxon>
        <taxon>Bacillati</taxon>
        <taxon>Actinomycetota</taxon>
        <taxon>Actinomycetes</taxon>
        <taxon>Mycobacteriales</taxon>
        <taxon>Nocardiaceae</taxon>
        <taxon>Nocardia</taxon>
    </lineage>
</organism>
<reference evidence="1 2" key="1">
    <citation type="submission" date="2024-06" db="EMBL/GenBank/DDBJ databases">
        <title>The Natural Products Discovery Center: Release of the First 8490 Sequenced Strains for Exploring Actinobacteria Biosynthetic Diversity.</title>
        <authorList>
            <person name="Kalkreuter E."/>
            <person name="Kautsar S.A."/>
            <person name="Yang D."/>
            <person name="Bader C.D."/>
            <person name="Teijaro C.N."/>
            <person name="Fluegel L."/>
            <person name="Davis C.M."/>
            <person name="Simpson J.R."/>
            <person name="Lauterbach L."/>
            <person name="Steele A.D."/>
            <person name="Gui C."/>
            <person name="Meng S."/>
            <person name="Li G."/>
            <person name="Viehrig K."/>
            <person name="Ye F."/>
            <person name="Su P."/>
            <person name="Kiefer A.F."/>
            <person name="Nichols A."/>
            <person name="Cepeda A.J."/>
            <person name="Yan W."/>
            <person name="Fan B."/>
            <person name="Jiang Y."/>
            <person name="Adhikari A."/>
            <person name="Zheng C.-J."/>
            <person name="Schuster L."/>
            <person name="Cowan T.M."/>
            <person name="Smanski M.J."/>
            <person name="Chevrette M.G."/>
            <person name="De Carvalho L.P.S."/>
            <person name="Shen B."/>
        </authorList>
    </citation>
    <scope>NUCLEOTIDE SEQUENCE [LARGE SCALE GENOMIC DNA]</scope>
    <source>
        <strain evidence="1 2">NPDC019434</strain>
    </source>
</reference>
<dbReference type="InterPro" id="IPR004119">
    <property type="entry name" value="EcKL"/>
</dbReference>
<proteinExistence type="predicted"/>
<evidence type="ECO:0000313" key="1">
    <source>
        <dbReference type="EMBL" id="MEU2124190.1"/>
    </source>
</evidence>
<dbReference type="Proteomes" id="UP001550535">
    <property type="component" value="Unassembled WGS sequence"/>
</dbReference>
<evidence type="ECO:0000313" key="2">
    <source>
        <dbReference type="Proteomes" id="UP001550535"/>
    </source>
</evidence>
<sequence>MSSRASTPVSEILRGIARIGGHVTKETLTRRRARSASDIPVTAREVTVEWLTAVLCAGHPGAEVESFQTRDRSAGTSTRWKLGVEYNAAGRAANLPEQLFAKTTADFKQRLTLDLAGIIGGEPGFFTHLRPALDIEAPRGYHSAVDYRSGRSISLLEDIDSTKGALFCTPRTPIDHAQMADLLCTMATWHARYWNDAELEQHRWLKPPQAHFAHLDRLIGMSKRARVGARRAAAVLPEALAGDHDRLYRALQRSLEIAGAGAQTFLHGDSHIGNTYLTSSGRMGFTDWQVVLRGSWAYDVAYVVGSGLAVHDRRAWERELLAVYLDRLAACGAPAPDFDAAWLAYRQQALYPYFIWLATIGHSAIQPKYQPDEISLGIIERTANAVLDLDAVKALEEGQPRKS</sequence>
<keyword evidence="2" id="KW-1185">Reference proteome</keyword>
<dbReference type="EMBL" id="JBEYBR010000053">
    <property type="protein sequence ID" value="MEU2124190.1"/>
    <property type="molecule type" value="Genomic_DNA"/>
</dbReference>
<accession>A0ABV2XE81</accession>
<dbReference type="SUPFAM" id="SSF56112">
    <property type="entry name" value="Protein kinase-like (PK-like)"/>
    <property type="match status" value="1"/>
</dbReference>
<dbReference type="Gene3D" id="3.90.1200.10">
    <property type="match status" value="1"/>
</dbReference>
<dbReference type="InterPro" id="IPR011009">
    <property type="entry name" value="Kinase-like_dom_sf"/>
</dbReference>
<dbReference type="Pfam" id="PF02958">
    <property type="entry name" value="EcKL"/>
    <property type="match status" value="1"/>
</dbReference>
<protein>
    <submittedName>
        <fullName evidence="1">Aminoglycoside phosphotransferase family protein</fullName>
    </submittedName>
</protein>